<sequence length="124" mass="14695">MGRWAWLRAIVDRSESARTMGLDVRRDEHGGMTLRDTESNWRDFTGQMDREVSHEVDFRGPNELPFNRPSGMPAEQADWNLWWLDMIERCRKYRENPERHVAYVVRARRAAGLPELIRPDEEPS</sequence>
<protein>
    <submittedName>
        <fullName evidence="1">Uncharacterized protein</fullName>
    </submittedName>
</protein>
<proteinExistence type="predicted"/>
<accession>A0A7W9LZ87</accession>
<dbReference type="RefSeq" id="WP_184917596.1">
    <property type="nucleotide sequence ID" value="NZ_JACHMO010000001.1"/>
</dbReference>
<evidence type="ECO:0000313" key="1">
    <source>
        <dbReference type="EMBL" id="MBB5801580.1"/>
    </source>
</evidence>
<comment type="caution">
    <text evidence="1">The sequence shown here is derived from an EMBL/GenBank/DDBJ whole genome shotgun (WGS) entry which is preliminary data.</text>
</comment>
<name>A0A7W9LZ87_9PSEU</name>
<dbReference type="Proteomes" id="UP000552097">
    <property type="component" value="Unassembled WGS sequence"/>
</dbReference>
<gene>
    <name evidence="1" type="ORF">F4560_001348</name>
</gene>
<keyword evidence="2" id="KW-1185">Reference proteome</keyword>
<organism evidence="1 2">
    <name type="scientific">Saccharothrix ecbatanensis</name>
    <dbReference type="NCBI Taxonomy" id="1105145"/>
    <lineage>
        <taxon>Bacteria</taxon>
        <taxon>Bacillati</taxon>
        <taxon>Actinomycetota</taxon>
        <taxon>Actinomycetes</taxon>
        <taxon>Pseudonocardiales</taxon>
        <taxon>Pseudonocardiaceae</taxon>
        <taxon>Saccharothrix</taxon>
    </lineage>
</organism>
<dbReference type="AlphaFoldDB" id="A0A7W9LZ87"/>
<reference evidence="1 2" key="1">
    <citation type="submission" date="2020-08" db="EMBL/GenBank/DDBJ databases">
        <title>Sequencing the genomes of 1000 actinobacteria strains.</title>
        <authorList>
            <person name="Klenk H.-P."/>
        </authorList>
    </citation>
    <scope>NUCLEOTIDE SEQUENCE [LARGE SCALE GENOMIC DNA]</scope>
    <source>
        <strain evidence="1 2">DSM 45486</strain>
    </source>
</reference>
<evidence type="ECO:0000313" key="2">
    <source>
        <dbReference type="Proteomes" id="UP000552097"/>
    </source>
</evidence>
<dbReference type="EMBL" id="JACHMO010000001">
    <property type="protein sequence ID" value="MBB5801580.1"/>
    <property type="molecule type" value="Genomic_DNA"/>
</dbReference>